<keyword evidence="5 7" id="KW-1133">Transmembrane helix</keyword>
<feature type="transmembrane region" description="Helical" evidence="7">
    <location>
        <begin position="275"/>
        <end position="295"/>
    </location>
</feature>
<feature type="transmembrane region" description="Helical" evidence="7">
    <location>
        <begin position="399"/>
        <end position="422"/>
    </location>
</feature>
<keyword evidence="4 7" id="KW-0812">Transmembrane</keyword>
<dbReference type="EMBL" id="FNVB01000002">
    <property type="protein sequence ID" value="SEF93655.1"/>
    <property type="molecule type" value="Genomic_DNA"/>
</dbReference>
<proteinExistence type="predicted"/>
<dbReference type="Proteomes" id="UP000199690">
    <property type="component" value="Unassembled WGS sequence"/>
</dbReference>
<dbReference type="SUPFAM" id="SSF103473">
    <property type="entry name" value="MFS general substrate transporter"/>
    <property type="match status" value="1"/>
</dbReference>
<dbReference type="SMR" id="A0A1H5W2D1"/>
<feature type="transmembrane region" description="Helical" evidence="7">
    <location>
        <begin position="367"/>
        <end position="387"/>
    </location>
</feature>
<accession>A0A1H5W2D1</accession>
<evidence type="ECO:0000256" key="4">
    <source>
        <dbReference type="ARBA" id="ARBA00022692"/>
    </source>
</evidence>
<dbReference type="AlphaFoldDB" id="A0A1H5W2D1"/>
<dbReference type="EMBL" id="FOME01000006">
    <property type="protein sequence ID" value="SFD71751.1"/>
    <property type="molecule type" value="Genomic_DNA"/>
</dbReference>
<dbReference type="InterPro" id="IPR036259">
    <property type="entry name" value="MFS_trans_sf"/>
</dbReference>
<feature type="transmembrane region" description="Helical" evidence="7">
    <location>
        <begin position="233"/>
        <end position="255"/>
    </location>
</feature>
<feature type="transmembrane region" description="Helical" evidence="7">
    <location>
        <begin position="451"/>
        <end position="469"/>
    </location>
</feature>
<feature type="domain" description="Major facilitator superfamily (MFS) profile" evidence="8">
    <location>
        <begin position="17"/>
        <end position="474"/>
    </location>
</feature>
<keyword evidence="3" id="KW-1003">Cell membrane</keyword>
<feature type="transmembrane region" description="Helical" evidence="7">
    <location>
        <begin position="307"/>
        <end position="328"/>
    </location>
</feature>
<evidence type="ECO:0000256" key="6">
    <source>
        <dbReference type="ARBA" id="ARBA00023136"/>
    </source>
</evidence>
<reference evidence="11 12" key="2">
    <citation type="submission" date="2016-10" db="EMBL/GenBank/DDBJ databases">
        <authorList>
            <person name="Varghese N."/>
            <person name="Submissions S."/>
        </authorList>
    </citation>
    <scope>NUCLEOTIDE SEQUENCE [LARGE SCALE GENOMIC DNA]</scope>
    <source>
        <strain evidence="12">ATCC 20501</strain>
        <strain evidence="10 11">CGMCC 4.3529</strain>
    </source>
</reference>
<dbReference type="PROSITE" id="PS50850">
    <property type="entry name" value="MFS"/>
    <property type="match status" value="1"/>
</dbReference>
<reference evidence="9" key="1">
    <citation type="submission" date="2016-10" db="EMBL/GenBank/DDBJ databases">
        <authorList>
            <person name="de Groot N.N."/>
        </authorList>
    </citation>
    <scope>NUCLEOTIDE SEQUENCE [LARGE SCALE GENOMIC DNA]</scope>
    <source>
        <strain evidence="9">ATCC 20501</strain>
    </source>
</reference>
<dbReference type="PANTHER" id="PTHR42718">
    <property type="entry name" value="MAJOR FACILITATOR SUPERFAMILY MULTIDRUG TRANSPORTER MFSC"/>
    <property type="match status" value="1"/>
</dbReference>
<dbReference type="InterPro" id="IPR004638">
    <property type="entry name" value="EmrB-like"/>
</dbReference>
<dbReference type="Gene3D" id="1.20.1720.10">
    <property type="entry name" value="Multidrug resistance protein D"/>
    <property type="match status" value="1"/>
</dbReference>
<feature type="transmembrane region" description="Helical" evidence="7">
    <location>
        <begin position="53"/>
        <end position="75"/>
    </location>
</feature>
<evidence type="ECO:0000256" key="5">
    <source>
        <dbReference type="ARBA" id="ARBA00022989"/>
    </source>
</evidence>
<feature type="transmembrane region" description="Helical" evidence="7">
    <location>
        <begin position="202"/>
        <end position="221"/>
    </location>
</feature>
<feature type="transmembrane region" description="Helical" evidence="7">
    <location>
        <begin position="108"/>
        <end position="130"/>
    </location>
</feature>
<comment type="subcellular location">
    <subcellularLocation>
        <location evidence="1">Cell membrane</location>
        <topology evidence="1">Multi-pass membrane protein</topology>
    </subcellularLocation>
</comment>
<keyword evidence="2" id="KW-0813">Transport</keyword>
<sequence>MWMESWMLRGVPYKWLVAIAFVFGLFMEVLDMTVLNTALPALGRQFGAGTESLQWLVTGYLVSMAVFIPASGWVADRFGSKRTFLFALAVFTAASLWAGVAGSLTELVAARIVQGVGGGLLTPVGTAMLFRAFPPEERAQASAILSIPTGIAPALGPVLGGWLVDNVDWRWIFLMKVPIGVAGIVFTAAVIREERTEHPGRFDVVGFLAGGGALALLLVGLDQGAVGEWRSASVFLPLIGGVLLAALFVIAELRISEPMIDLRLLRIRLFRTGNLLMLPASGALMGTLFLTPLLLQSLLGLDATGSGLVTMFQALGMTATMPFAGWLYQRLGPRLMLTTGFIAIAASVAALLPVGMDSSLWGVRVPMLTMGVGMALTVIALQAATFAQVDPAAMTRASSVFATTRQVAAAVGVALVASILTLRTEQRLGGLAPAVTEAVRQDAMLSAFRDTFVVALVVAVLGLLIALRVRDADAAASMRSAKPAGEAAEIAAGAQQPQA</sequence>
<feature type="transmembrane region" description="Helical" evidence="7">
    <location>
        <begin position="335"/>
        <end position="355"/>
    </location>
</feature>
<dbReference type="PANTHER" id="PTHR42718:SF46">
    <property type="entry name" value="BLR6921 PROTEIN"/>
    <property type="match status" value="1"/>
</dbReference>
<dbReference type="InterPro" id="IPR020846">
    <property type="entry name" value="MFS_dom"/>
</dbReference>
<evidence type="ECO:0000313" key="10">
    <source>
        <dbReference type="EMBL" id="SFD71751.1"/>
    </source>
</evidence>
<dbReference type="PRINTS" id="PR01036">
    <property type="entry name" value="TCRTETB"/>
</dbReference>
<protein>
    <submittedName>
        <fullName evidence="9">Drug resistance transporter, EmrB/QacA subfamily</fullName>
    </submittedName>
</protein>
<dbReference type="GO" id="GO:0005886">
    <property type="term" value="C:plasma membrane"/>
    <property type="evidence" value="ECO:0007669"/>
    <property type="project" value="UniProtKB-SubCell"/>
</dbReference>
<dbReference type="GO" id="GO:0022857">
    <property type="term" value="F:transmembrane transporter activity"/>
    <property type="evidence" value="ECO:0007669"/>
    <property type="project" value="InterPro"/>
</dbReference>
<gene>
    <name evidence="9" type="ORF">SAMN02982929_01062</name>
    <name evidence="10" type="ORF">SAMN05216506_10634</name>
</gene>
<name>A0A1H5W2D1_9PSEU</name>
<feature type="transmembrane region" description="Helical" evidence="7">
    <location>
        <begin position="142"/>
        <end position="163"/>
    </location>
</feature>
<keyword evidence="6 7" id="KW-0472">Membrane</keyword>
<accession>A0A1I1ULR2</accession>
<dbReference type="NCBIfam" id="TIGR00711">
    <property type="entry name" value="efflux_EmrB"/>
    <property type="match status" value="1"/>
</dbReference>
<evidence type="ECO:0000259" key="8">
    <source>
        <dbReference type="PROSITE" id="PS50850"/>
    </source>
</evidence>
<dbReference type="Proteomes" id="UP000236729">
    <property type="component" value="Unassembled WGS sequence"/>
</dbReference>
<evidence type="ECO:0000256" key="2">
    <source>
        <dbReference type="ARBA" id="ARBA00022448"/>
    </source>
</evidence>
<keyword evidence="11" id="KW-1185">Reference proteome</keyword>
<dbReference type="Gene3D" id="1.20.1250.20">
    <property type="entry name" value="MFS general substrate transporter like domains"/>
    <property type="match status" value="1"/>
</dbReference>
<dbReference type="Pfam" id="PF07690">
    <property type="entry name" value="MFS_1"/>
    <property type="match status" value="1"/>
</dbReference>
<feature type="transmembrane region" description="Helical" evidence="7">
    <location>
        <begin position="169"/>
        <end position="190"/>
    </location>
</feature>
<feature type="transmembrane region" description="Helical" evidence="7">
    <location>
        <begin position="84"/>
        <end position="102"/>
    </location>
</feature>
<organism evidence="9 12">
    <name type="scientific">Saccharopolyspora kobensis</name>
    <dbReference type="NCBI Taxonomy" id="146035"/>
    <lineage>
        <taxon>Bacteria</taxon>
        <taxon>Bacillati</taxon>
        <taxon>Actinomycetota</taxon>
        <taxon>Actinomycetes</taxon>
        <taxon>Pseudonocardiales</taxon>
        <taxon>Pseudonocardiaceae</taxon>
        <taxon>Saccharopolyspora</taxon>
    </lineage>
</organism>
<evidence type="ECO:0000256" key="7">
    <source>
        <dbReference type="SAM" id="Phobius"/>
    </source>
</evidence>
<dbReference type="InterPro" id="IPR011701">
    <property type="entry name" value="MFS"/>
</dbReference>
<evidence type="ECO:0000313" key="9">
    <source>
        <dbReference type="EMBL" id="SEF93655.1"/>
    </source>
</evidence>
<evidence type="ECO:0000313" key="12">
    <source>
        <dbReference type="Proteomes" id="UP000236729"/>
    </source>
</evidence>
<evidence type="ECO:0000256" key="1">
    <source>
        <dbReference type="ARBA" id="ARBA00004651"/>
    </source>
</evidence>
<evidence type="ECO:0000313" key="11">
    <source>
        <dbReference type="Proteomes" id="UP000199690"/>
    </source>
</evidence>
<evidence type="ECO:0000256" key="3">
    <source>
        <dbReference type="ARBA" id="ARBA00022475"/>
    </source>
</evidence>